<organism evidence="2">
    <name type="scientific">Microvirus mar52</name>
    <dbReference type="NCBI Taxonomy" id="2851188"/>
    <lineage>
        <taxon>Viruses</taxon>
        <taxon>Monodnaviria</taxon>
        <taxon>Sangervirae</taxon>
        <taxon>Phixviricota</taxon>
        <taxon>Malgrandaviricetes</taxon>
        <taxon>Petitvirales</taxon>
        <taxon>Microviridae</taxon>
    </lineage>
</organism>
<dbReference type="Gene3D" id="3.30.1380.10">
    <property type="match status" value="1"/>
</dbReference>
<dbReference type="InterPro" id="IPR009045">
    <property type="entry name" value="Zn_M74/Hedgehog-like"/>
</dbReference>
<dbReference type="SUPFAM" id="SSF55166">
    <property type="entry name" value="Hedgehog/DD-peptidase"/>
    <property type="match status" value="1"/>
</dbReference>
<evidence type="ECO:0000313" key="2">
    <source>
        <dbReference type="EMBL" id="QXN75255.1"/>
    </source>
</evidence>
<dbReference type="InterPro" id="IPR013230">
    <property type="entry name" value="Peptidase_M15A_C"/>
</dbReference>
<sequence length="170" mass="19928">MLKYMSLMKKFKSSSIASNINIVSKTTNDLFLSPHFRLSEFLNSPTALKKCIANFFPQDRFDLFFGRARVISDILEDVRSLIDHPITITSGYRCLRLNQEVGGARSSRHLFMCAVDITFPNFEYNYMRVINLLRSRNCRFLKVDYARKYIHVDWTEAFLDRMSESLPFTL</sequence>
<dbReference type="EMBL" id="MZ089798">
    <property type="protein sequence ID" value="QXN75255.1"/>
    <property type="molecule type" value="Genomic_DNA"/>
</dbReference>
<feature type="domain" description="Peptidase M15A C-terminal" evidence="1">
    <location>
        <begin position="35"/>
        <end position="153"/>
    </location>
</feature>
<evidence type="ECO:0000259" key="1">
    <source>
        <dbReference type="Pfam" id="PF08291"/>
    </source>
</evidence>
<protein>
    <submittedName>
        <fullName evidence="2">Peptidase</fullName>
    </submittedName>
</protein>
<reference evidence="2" key="1">
    <citation type="submission" date="2021-04" db="EMBL/GenBank/DDBJ databases">
        <title>Genomes of microviruses identified in yellow-bellied marmot fecal samples.</title>
        <authorList>
            <person name="Varsani A."/>
            <person name="Kraberger S."/>
            <person name="Chatterjee A."/>
            <person name="Richet C."/>
            <person name="Fontenele R.S."/>
            <person name="Schmidlin K."/>
            <person name="Blumstein D.T."/>
        </authorList>
    </citation>
    <scope>NUCLEOTIDE SEQUENCE</scope>
    <source>
        <strain evidence="2">Mar52</strain>
    </source>
</reference>
<name>A0A8F5MJ58_9VIRU</name>
<accession>A0A8F5MJ58</accession>
<proteinExistence type="predicted"/>
<dbReference type="Pfam" id="PF08291">
    <property type="entry name" value="Peptidase_M15_3"/>
    <property type="match status" value="1"/>
</dbReference>